<feature type="region of interest" description="Disordered" evidence="1">
    <location>
        <begin position="24"/>
        <end position="59"/>
    </location>
</feature>
<feature type="signal peptide" evidence="2">
    <location>
        <begin position="1"/>
        <end position="23"/>
    </location>
</feature>
<organism evidence="3 4">
    <name type="scientific">Cohnella suwonensis</name>
    <dbReference type="NCBI Taxonomy" id="696072"/>
    <lineage>
        <taxon>Bacteria</taxon>
        <taxon>Bacillati</taxon>
        <taxon>Bacillota</taxon>
        <taxon>Bacilli</taxon>
        <taxon>Bacillales</taxon>
        <taxon>Paenibacillaceae</taxon>
        <taxon>Cohnella</taxon>
    </lineage>
</organism>
<comment type="caution">
    <text evidence="3">The sequence shown here is derived from an EMBL/GenBank/DDBJ whole genome shotgun (WGS) entry which is preliminary data.</text>
</comment>
<evidence type="ECO:0000313" key="4">
    <source>
        <dbReference type="Proteomes" id="UP001596105"/>
    </source>
</evidence>
<proteinExistence type="predicted"/>
<protein>
    <recommendedName>
        <fullName evidence="5">Periplasmic heavy metal sensor</fullName>
    </recommendedName>
</protein>
<evidence type="ECO:0008006" key="5">
    <source>
        <dbReference type="Google" id="ProtNLM"/>
    </source>
</evidence>
<dbReference type="EMBL" id="JBHSMH010000041">
    <property type="protein sequence ID" value="MFC5469776.1"/>
    <property type="molecule type" value="Genomic_DNA"/>
</dbReference>
<evidence type="ECO:0000313" key="3">
    <source>
        <dbReference type="EMBL" id="MFC5469776.1"/>
    </source>
</evidence>
<dbReference type="RefSeq" id="WP_209745533.1">
    <property type="nucleotide sequence ID" value="NZ_JBHSMH010000041.1"/>
</dbReference>
<evidence type="ECO:0000256" key="1">
    <source>
        <dbReference type="SAM" id="MobiDB-lite"/>
    </source>
</evidence>
<feature type="chain" id="PRO_5046674645" description="Periplasmic heavy metal sensor" evidence="2">
    <location>
        <begin position="24"/>
        <end position="199"/>
    </location>
</feature>
<evidence type="ECO:0000256" key="2">
    <source>
        <dbReference type="SAM" id="SignalP"/>
    </source>
</evidence>
<sequence length="199" mass="22200">MRIKRMALLALVAILAFASTASASSVETASHPDRDRHGHDGDPSLAPGHRHGEGPAPVVDWSGYPADIQALKAELDRIRGEQKSLFEKMNANRDQIREARKALSTDQRSTLKKPALKLIEKMKANREDIHDLRGKKREAWESFHEHAGYKQWAEAKSDLEGIVKQKKQILAYQKEIVGLQGQLLKLIGPSSQSNVNAKK</sequence>
<reference evidence="4" key="1">
    <citation type="journal article" date="2019" name="Int. J. Syst. Evol. Microbiol.">
        <title>The Global Catalogue of Microorganisms (GCM) 10K type strain sequencing project: providing services to taxonomists for standard genome sequencing and annotation.</title>
        <authorList>
            <consortium name="The Broad Institute Genomics Platform"/>
            <consortium name="The Broad Institute Genome Sequencing Center for Infectious Disease"/>
            <person name="Wu L."/>
            <person name="Ma J."/>
        </authorList>
    </citation>
    <scope>NUCLEOTIDE SEQUENCE [LARGE SCALE GENOMIC DNA]</scope>
    <source>
        <strain evidence="4">CCUG 57113</strain>
    </source>
</reference>
<name>A0ABW0LYG8_9BACL</name>
<keyword evidence="2" id="KW-0732">Signal</keyword>
<accession>A0ABW0LYG8</accession>
<gene>
    <name evidence="3" type="ORF">ACFPPD_13665</name>
</gene>
<keyword evidence="4" id="KW-1185">Reference proteome</keyword>
<dbReference type="Proteomes" id="UP001596105">
    <property type="component" value="Unassembled WGS sequence"/>
</dbReference>
<feature type="compositionally biased region" description="Basic and acidic residues" evidence="1">
    <location>
        <begin position="30"/>
        <end position="42"/>
    </location>
</feature>